<dbReference type="Pfam" id="PF02146">
    <property type="entry name" value="SIR2"/>
    <property type="match status" value="1"/>
</dbReference>
<dbReference type="AlphaFoldDB" id="A0A9P6CKE5"/>
<dbReference type="OrthoDB" id="420264at2759"/>
<keyword evidence="5 9" id="KW-0479">Metal-binding</keyword>
<feature type="binding site" evidence="9">
    <location>
        <position position="105"/>
    </location>
    <ligand>
        <name>Zn(2+)</name>
        <dbReference type="ChEBI" id="CHEBI:29105"/>
    </ligand>
</feature>
<feature type="region of interest" description="Disordered" evidence="10">
    <location>
        <begin position="289"/>
        <end position="350"/>
    </location>
</feature>
<feature type="region of interest" description="Disordered" evidence="10">
    <location>
        <begin position="238"/>
        <end position="275"/>
    </location>
</feature>
<dbReference type="PANTHER" id="PTHR11085">
    <property type="entry name" value="NAD-DEPENDENT PROTEIN DEACYLASE SIRTUIN-5, MITOCHONDRIAL-RELATED"/>
    <property type="match status" value="1"/>
</dbReference>
<feature type="compositionally biased region" description="Basic and acidic residues" evidence="10">
    <location>
        <begin position="251"/>
        <end position="275"/>
    </location>
</feature>
<evidence type="ECO:0000313" key="12">
    <source>
        <dbReference type="EMBL" id="KAF9465265.1"/>
    </source>
</evidence>
<dbReference type="GO" id="GO:0005634">
    <property type="term" value="C:nucleus"/>
    <property type="evidence" value="ECO:0007669"/>
    <property type="project" value="TreeGrafter"/>
</dbReference>
<evidence type="ECO:0000256" key="1">
    <source>
        <dbReference type="ARBA" id="ARBA00001947"/>
    </source>
</evidence>
<evidence type="ECO:0000256" key="10">
    <source>
        <dbReference type="SAM" id="MobiDB-lite"/>
    </source>
</evidence>
<name>A0A9P6CKE5_9AGAR</name>
<sequence length="367" mass="40943">MIFLPYRLEYLTLQSNLARLNLPHPEAVFEINFFRRNPVPFYTLAHELYPGKFRPTPTHSFIRLLAARSLLHMCFTQNIDTLERIAGVPDHLIIEAHGSFASQSCIVCDAPFDGAEMRRCIAEKRIAKCLECTGLVKPDIVFFGEGLPKKFISAIPSIADADLLIIIGTSLTVHPFASLAGMAERQSCPRVLINIERVGDLGSRRDDVVLLGKCDDIVRELCKELGWSDELEKLWAETQLDENKEEENEKENERKEEKGAKPDENSEGQKEEMLKEEVENLAAAIAARLDLVEGTKGEEKAPDERLGRKASELEPEVGEGSKGKLEDSGKVLSPQPDTVDAPDVTQGPYYKPKIIKEAKVDSSVDSK</sequence>
<evidence type="ECO:0000256" key="9">
    <source>
        <dbReference type="PROSITE-ProRule" id="PRU00236"/>
    </source>
</evidence>
<dbReference type="Gene3D" id="3.30.1600.10">
    <property type="entry name" value="SIR2/SIRT2 'Small Domain"/>
    <property type="match status" value="1"/>
</dbReference>
<feature type="binding site" evidence="9">
    <location>
        <position position="129"/>
    </location>
    <ligand>
        <name>Zn(2+)</name>
        <dbReference type="ChEBI" id="CHEBI:29105"/>
    </ligand>
</feature>
<dbReference type="InterPro" id="IPR026591">
    <property type="entry name" value="Sirtuin_cat_small_dom_sf"/>
</dbReference>
<feature type="active site" description="Proton acceptor" evidence="9">
    <location>
        <position position="97"/>
    </location>
</feature>
<evidence type="ECO:0000256" key="7">
    <source>
        <dbReference type="ARBA" id="ARBA00023027"/>
    </source>
</evidence>
<feature type="binding site" evidence="9">
    <location>
        <position position="108"/>
    </location>
    <ligand>
        <name>Zn(2+)</name>
        <dbReference type="ChEBI" id="CHEBI:29105"/>
    </ligand>
</feature>
<evidence type="ECO:0000256" key="2">
    <source>
        <dbReference type="ARBA" id="ARBA00004173"/>
    </source>
</evidence>
<dbReference type="GO" id="GO:0070403">
    <property type="term" value="F:NAD+ binding"/>
    <property type="evidence" value="ECO:0007669"/>
    <property type="project" value="InterPro"/>
</dbReference>
<dbReference type="GO" id="GO:0017136">
    <property type="term" value="F:histone deacetylase activity, NAD-dependent"/>
    <property type="evidence" value="ECO:0007669"/>
    <property type="project" value="TreeGrafter"/>
</dbReference>
<evidence type="ECO:0000256" key="4">
    <source>
        <dbReference type="ARBA" id="ARBA00022679"/>
    </source>
</evidence>
<keyword evidence="7" id="KW-0520">NAD</keyword>
<feature type="compositionally biased region" description="Basic and acidic residues" evidence="10">
    <location>
        <begin position="290"/>
        <end position="312"/>
    </location>
</feature>
<dbReference type="InterPro" id="IPR029035">
    <property type="entry name" value="DHS-like_NAD/FAD-binding_dom"/>
</dbReference>
<dbReference type="GO" id="GO:0046872">
    <property type="term" value="F:metal ion binding"/>
    <property type="evidence" value="ECO:0007669"/>
    <property type="project" value="UniProtKB-KW"/>
</dbReference>
<feature type="domain" description="Deacetylase sirtuin-type" evidence="11">
    <location>
        <begin position="1"/>
        <end position="228"/>
    </location>
</feature>
<comment type="similarity">
    <text evidence="3">Belongs to the sirtuin family. Class I subfamily.</text>
</comment>
<keyword evidence="13" id="KW-1185">Reference proteome</keyword>
<dbReference type="PANTHER" id="PTHR11085:SF6">
    <property type="entry name" value="NAD-DEPENDENT PROTEIN DEACETYLASE SIRTUIN-2"/>
    <property type="match status" value="1"/>
</dbReference>
<keyword evidence="4" id="KW-0808">Transferase</keyword>
<evidence type="ECO:0000256" key="3">
    <source>
        <dbReference type="ARBA" id="ARBA00006924"/>
    </source>
</evidence>
<dbReference type="PROSITE" id="PS50305">
    <property type="entry name" value="SIRTUIN"/>
    <property type="match status" value="1"/>
</dbReference>
<feature type="binding site" evidence="9">
    <location>
        <position position="132"/>
    </location>
    <ligand>
        <name>Zn(2+)</name>
        <dbReference type="ChEBI" id="CHEBI:29105"/>
    </ligand>
</feature>
<accession>A0A9P6CKE5</accession>
<dbReference type="InterPro" id="IPR026590">
    <property type="entry name" value="Ssirtuin_cat_dom"/>
</dbReference>
<gene>
    <name evidence="12" type="ORF">BDZ94DRAFT_1307153</name>
</gene>
<evidence type="ECO:0000256" key="5">
    <source>
        <dbReference type="ARBA" id="ARBA00022723"/>
    </source>
</evidence>
<comment type="cofactor">
    <cofactor evidence="1">
        <name>Zn(2+)</name>
        <dbReference type="ChEBI" id="CHEBI:29105"/>
    </cofactor>
</comment>
<dbReference type="SUPFAM" id="SSF52467">
    <property type="entry name" value="DHS-like NAD/FAD-binding domain"/>
    <property type="match status" value="1"/>
</dbReference>
<evidence type="ECO:0000259" key="11">
    <source>
        <dbReference type="PROSITE" id="PS50305"/>
    </source>
</evidence>
<evidence type="ECO:0000256" key="8">
    <source>
        <dbReference type="ARBA" id="ARBA00023128"/>
    </source>
</evidence>
<dbReference type="Proteomes" id="UP000807353">
    <property type="component" value="Unassembled WGS sequence"/>
</dbReference>
<evidence type="ECO:0000313" key="13">
    <source>
        <dbReference type="Proteomes" id="UP000807353"/>
    </source>
</evidence>
<comment type="caution">
    <text evidence="12">The sequence shown here is derived from an EMBL/GenBank/DDBJ whole genome shotgun (WGS) entry which is preliminary data.</text>
</comment>
<reference evidence="12" key="1">
    <citation type="submission" date="2020-11" db="EMBL/GenBank/DDBJ databases">
        <authorList>
            <consortium name="DOE Joint Genome Institute"/>
            <person name="Ahrendt S."/>
            <person name="Riley R."/>
            <person name="Andreopoulos W."/>
            <person name="Labutti K."/>
            <person name="Pangilinan J."/>
            <person name="Ruiz-Duenas F.J."/>
            <person name="Barrasa J.M."/>
            <person name="Sanchez-Garcia M."/>
            <person name="Camarero S."/>
            <person name="Miyauchi S."/>
            <person name="Serrano A."/>
            <person name="Linde D."/>
            <person name="Babiker R."/>
            <person name="Drula E."/>
            <person name="Ayuso-Fernandez I."/>
            <person name="Pacheco R."/>
            <person name="Padilla G."/>
            <person name="Ferreira P."/>
            <person name="Barriuso J."/>
            <person name="Kellner H."/>
            <person name="Castanera R."/>
            <person name="Alfaro M."/>
            <person name="Ramirez L."/>
            <person name="Pisabarro A.G."/>
            <person name="Kuo A."/>
            <person name="Tritt A."/>
            <person name="Lipzen A."/>
            <person name="He G."/>
            <person name="Yan M."/>
            <person name="Ng V."/>
            <person name="Cullen D."/>
            <person name="Martin F."/>
            <person name="Rosso M.-N."/>
            <person name="Henrissat B."/>
            <person name="Hibbett D."/>
            <person name="Martinez A.T."/>
            <person name="Grigoriev I.V."/>
        </authorList>
    </citation>
    <scope>NUCLEOTIDE SEQUENCE</scope>
    <source>
        <strain evidence="12">CBS 247.69</strain>
    </source>
</reference>
<comment type="subcellular location">
    <subcellularLocation>
        <location evidence="2">Mitochondrion</location>
    </subcellularLocation>
</comment>
<keyword evidence="8" id="KW-0496">Mitochondrion</keyword>
<organism evidence="12 13">
    <name type="scientific">Collybia nuda</name>
    <dbReference type="NCBI Taxonomy" id="64659"/>
    <lineage>
        <taxon>Eukaryota</taxon>
        <taxon>Fungi</taxon>
        <taxon>Dikarya</taxon>
        <taxon>Basidiomycota</taxon>
        <taxon>Agaricomycotina</taxon>
        <taxon>Agaricomycetes</taxon>
        <taxon>Agaricomycetidae</taxon>
        <taxon>Agaricales</taxon>
        <taxon>Tricholomatineae</taxon>
        <taxon>Clitocybaceae</taxon>
        <taxon>Collybia</taxon>
    </lineage>
</organism>
<dbReference type="EMBL" id="MU150248">
    <property type="protein sequence ID" value="KAF9465265.1"/>
    <property type="molecule type" value="Genomic_DNA"/>
</dbReference>
<protein>
    <submittedName>
        <fullName evidence="12">DHS-like NAD/FAD-binding domain-containing protein</fullName>
    </submittedName>
</protein>
<dbReference type="InterPro" id="IPR003000">
    <property type="entry name" value="Sirtuin"/>
</dbReference>
<feature type="compositionally biased region" description="Basic and acidic residues" evidence="10">
    <location>
        <begin position="319"/>
        <end position="329"/>
    </location>
</feature>
<dbReference type="Gene3D" id="3.40.50.1220">
    <property type="entry name" value="TPP-binding domain"/>
    <property type="match status" value="1"/>
</dbReference>
<dbReference type="InterPro" id="IPR050134">
    <property type="entry name" value="NAD-dep_sirtuin_deacylases"/>
</dbReference>
<feature type="compositionally biased region" description="Acidic residues" evidence="10">
    <location>
        <begin position="239"/>
        <end position="250"/>
    </location>
</feature>
<evidence type="ECO:0000256" key="6">
    <source>
        <dbReference type="ARBA" id="ARBA00022833"/>
    </source>
</evidence>
<keyword evidence="6 9" id="KW-0862">Zinc</keyword>
<dbReference type="GO" id="GO:0005739">
    <property type="term" value="C:mitochondrion"/>
    <property type="evidence" value="ECO:0007669"/>
    <property type="project" value="UniProtKB-SubCell"/>
</dbReference>
<proteinExistence type="inferred from homology"/>